<keyword evidence="1" id="KW-0472">Membrane</keyword>
<protein>
    <recommendedName>
        <fullName evidence="4">Ribbon-helix-helix protein, copG family</fullName>
    </recommendedName>
</protein>
<feature type="transmembrane region" description="Helical" evidence="1">
    <location>
        <begin position="95"/>
        <end position="116"/>
    </location>
</feature>
<dbReference type="EMBL" id="BSUO01000001">
    <property type="protein sequence ID" value="GMA41527.1"/>
    <property type="molecule type" value="Genomic_DNA"/>
</dbReference>
<organism evidence="2 3">
    <name type="scientific">Mobilicoccus caccae</name>
    <dbReference type="NCBI Taxonomy" id="1859295"/>
    <lineage>
        <taxon>Bacteria</taxon>
        <taxon>Bacillati</taxon>
        <taxon>Actinomycetota</taxon>
        <taxon>Actinomycetes</taxon>
        <taxon>Micrococcales</taxon>
        <taxon>Dermatophilaceae</taxon>
        <taxon>Mobilicoccus</taxon>
    </lineage>
</organism>
<proteinExistence type="predicted"/>
<sequence>MVLVPLVTGLLMIWLDSEPFARVAEVFATGGLVAGLLAQICLLWSTAGDQRPEDGHRVLRSGLVATLVVAVLWVLEWMPAIWIEGFDPSEWYWRLVGVTAILDVLGTVLVPAFVMLRRVRVIRAESPHTDAWVDAREQEPNTTHGLPEDLWEEIEEIAVASGRPQDEVVREAVRRHREELVAAGAIHG</sequence>
<feature type="transmembrane region" description="Helical" evidence="1">
    <location>
        <begin position="58"/>
        <end position="75"/>
    </location>
</feature>
<name>A0ABQ6IXT4_9MICO</name>
<evidence type="ECO:0000256" key="1">
    <source>
        <dbReference type="SAM" id="Phobius"/>
    </source>
</evidence>
<dbReference type="Proteomes" id="UP001157126">
    <property type="component" value="Unassembled WGS sequence"/>
</dbReference>
<evidence type="ECO:0000313" key="3">
    <source>
        <dbReference type="Proteomes" id="UP001157126"/>
    </source>
</evidence>
<gene>
    <name evidence="2" type="ORF">GCM10025883_35720</name>
</gene>
<dbReference type="CDD" id="cd21631">
    <property type="entry name" value="RHH_CopG_NikR-like"/>
    <property type="match status" value="1"/>
</dbReference>
<comment type="caution">
    <text evidence="2">The sequence shown here is derived from an EMBL/GenBank/DDBJ whole genome shotgun (WGS) entry which is preliminary data.</text>
</comment>
<evidence type="ECO:0008006" key="4">
    <source>
        <dbReference type="Google" id="ProtNLM"/>
    </source>
</evidence>
<accession>A0ABQ6IXT4</accession>
<reference evidence="3" key="1">
    <citation type="journal article" date="2019" name="Int. J. Syst. Evol. Microbiol.">
        <title>The Global Catalogue of Microorganisms (GCM) 10K type strain sequencing project: providing services to taxonomists for standard genome sequencing and annotation.</title>
        <authorList>
            <consortium name="The Broad Institute Genomics Platform"/>
            <consortium name="The Broad Institute Genome Sequencing Center for Infectious Disease"/>
            <person name="Wu L."/>
            <person name="Ma J."/>
        </authorList>
    </citation>
    <scope>NUCLEOTIDE SEQUENCE [LARGE SCALE GENOMIC DNA]</scope>
    <source>
        <strain evidence="3">NBRC 113072</strain>
    </source>
</reference>
<feature type="transmembrane region" description="Helical" evidence="1">
    <location>
        <begin position="27"/>
        <end position="46"/>
    </location>
</feature>
<keyword evidence="3" id="KW-1185">Reference proteome</keyword>
<keyword evidence="1" id="KW-1133">Transmembrane helix</keyword>
<keyword evidence="1" id="KW-0812">Transmembrane</keyword>
<evidence type="ECO:0000313" key="2">
    <source>
        <dbReference type="EMBL" id="GMA41527.1"/>
    </source>
</evidence>